<dbReference type="EMBL" id="CAQQ02012768">
    <property type="status" value="NOT_ANNOTATED_CDS"/>
    <property type="molecule type" value="Genomic_DNA"/>
</dbReference>
<accession>T1H5E0</accession>
<reference evidence="3" key="1">
    <citation type="submission" date="2013-02" db="EMBL/GenBank/DDBJ databases">
        <authorList>
            <person name="Hughes D."/>
        </authorList>
    </citation>
    <scope>NUCLEOTIDE SEQUENCE</scope>
    <source>
        <strain>Durham</strain>
        <strain evidence="3">NC isolate 2 -- Noor lab</strain>
    </source>
</reference>
<name>T1H5E0_MEGSC</name>
<dbReference type="EnsemblMetazoa" id="MESCA011517-RA">
    <property type="protein sequence ID" value="MESCA011517-PA"/>
    <property type="gene ID" value="MESCA011517"/>
</dbReference>
<evidence type="ECO:0000256" key="1">
    <source>
        <dbReference type="SAM" id="MobiDB-lite"/>
    </source>
</evidence>
<feature type="region of interest" description="Disordered" evidence="1">
    <location>
        <begin position="16"/>
        <end position="54"/>
    </location>
</feature>
<dbReference type="AlphaFoldDB" id="T1H5E0"/>
<organism evidence="2 3">
    <name type="scientific">Megaselia scalaris</name>
    <name type="common">Humpbacked fly</name>
    <name type="synonym">Phora scalaris</name>
    <dbReference type="NCBI Taxonomy" id="36166"/>
    <lineage>
        <taxon>Eukaryota</taxon>
        <taxon>Metazoa</taxon>
        <taxon>Ecdysozoa</taxon>
        <taxon>Arthropoda</taxon>
        <taxon>Hexapoda</taxon>
        <taxon>Insecta</taxon>
        <taxon>Pterygota</taxon>
        <taxon>Neoptera</taxon>
        <taxon>Endopterygota</taxon>
        <taxon>Diptera</taxon>
        <taxon>Brachycera</taxon>
        <taxon>Muscomorpha</taxon>
        <taxon>Platypezoidea</taxon>
        <taxon>Phoridae</taxon>
        <taxon>Megaseliini</taxon>
        <taxon>Megaselia</taxon>
    </lineage>
</organism>
<proteinExistence type="predicted"/>
<protein>
    <submittedName>
        <fullName evidence="2">Uncharacterized protein</fullName>
    </submittedName>
</protein>
<sequence length="54" mass="5748">MGNTVSAAEVVAHELVQPPKELPKNHVNIASSNANPPPECPMHQKQTPPPQKAS</sequence>
<evidence type="ECO:0000313" key="3">
    <source>
        <dbReference type="Proteomes" id="UP000015102"/>
    </source>
</evidence>
<reference evidence="2" key="2">
    <citation type="submission" date="2015-06" db="UniProtKB">
        <authorList>
            <consortium name="EnsemblMetazoa"/>
        </authorList>
    </citation>
    <scope>IDENTIFICATION</scope>
</reference>
<dbReference type="HOGENOM" id="CLU_3056459_0_0_1"/>
<keyword evidence="3" id="KW-1185">Reference proteome</keyword>
<dbReference type="Proteomes" id="UP000015102">
    <property type="component" value="Unassembled WGS sequence"/>
</dbReference>
<evidence type="ECO:0000313" key="2">
    <source>
        <dbReference type="EnsemblMetazoa" id="MESCA011517-PA"/>
    </source>
</evidence>